<name>A0AAU9IYQ9_9CILI</name>
<proteinExistence type="predicted"/>
<accession>A0AAU9IYQ9</accession>
<organism evidence="1 2">
    <name type="scientific">Blepharisma stoltei</name>
    <dbReference type="NCBI Taxonomy" id="1481888"/>
    <lineage>
        <taxon>Eukaryota</taxon>
        <taxon>Sar</taxon>
        <taxon>Alveolata</taxon>
        <taxon>Ciliophora</taxon>
        <taxon>Postciliodesmatophora</taxon>
        <taxon>Heterotrichea</taxon>
        <taxon>Heterotrichida</taxon>
        <taxon>Blepharismidae</taxon>
        <taxon>Blepharisma</taxon>
    </lineage>
</organism>
<gene>
    <name evidence="1" type="ORF">BSTOLATCC_MIC22134</name>
</gene>
<dbReference type="Proteomes" id="UP001162131">
    <property type="component" value="Unassembled WGS sequence"/>
</dbReference>
<keyword evidence="2" id="KW-1185">Reference proteome</keyword>
<dbReference type="EMBL" id="CAJZBQ010000021">
    <property type="protein sequence ID" value="CAG9318768.1"/>
    <property type="molecule type" value="Genomic_DNA"/>
</dbReference>
<protein>
    <submittedName>
        <fullName evidence="1">Uncharacterized protein</fullName>
    </submittedName>
</protein>
<sequence length="434" mass="50190">MKSSLYHDSDSDSSITQQQEDLTQANILWQWLSPQQKKFLTSQKSVSLYHSRWHKKGGIPSLFPGKILIQPDNPEFIQWTWPHDLHKNLISIYDIKQASGFLQGTKALDVLLSIMRPKDSISPSTIIAIAVDGNVLIVVFDNEETCKNWKAGLLKMLNSLNILESDGEEDARFLTVKGSGVWTRQTSVDALDSRAYIFDLSEPNIPNSSWREIKATLVYEDDSSHSEYLIFDRSQENLNNSVNEVLRSIETHLDFSNRELLKEYLEDIMRNELKLRNDKKESFKMIKNKVVPYTSYKKRSVKRFKREYSGINGGDISKEIINQLNGSEKLYFGNKVTNAFQMLFLQRLSLSLETHFLAKESKRRKINEEALLLNTEKNNIEVDVKMNQKEIERKIDEIMQKRVQNNQNSNNDDKDKSYGCRPFALKDACSCLLM</sequence>
<reference evidence="1" key="1">
    <citation type="submission" date="2021-09" db="EMBL/GenBank/DDBJ databases">
        <authorList>
            <consortium name="AG Swart"/>
            <person name="Singh M."/>
            <person name="Singh A."/>
            <person name="Seah K."/>
            <person name="Emmerich C."/>
        </authorList>
    </citation>
    <scope>NUCLEOTIDE SEQUENCE</scope>
    <source>
        <strain evidence="1">ATCC30299</strain>
    </source>
</reference>
<evidence type="ECO:0000313" key="2">
    <source>
        <dbReference type="Proteomes" id="UP001162131"/>
    </source>
</evidence>
<evidence type="ECO:0000313" key="1">
    <source>
        <dbReference type="EMBL" id="CAG9318768.1"/>
    </source>
</evidence>
<dbReference type="AlphaFoldDB" id="A0AAU9IYQ9"/>
<comment type="caution">
    <text evidence="1">The sequence shown here is derived from an EMBL/GenBank/DDBJ whole genome shotgun (WGS) entry which is preliminary data.</text>
</comment>